<name>A0A931E186_9BACT</name>
<keyword evidence="1" id="KW-0472">Membrane</keyword>
<gene>
    <name evidence="2" type="ORF">I5907_10975</name>
</gene>
<keyword evidence="3" id="KW-1185">Reference proteome</keyword>
<keyword evidence="1" id="KW-0812">Transmembrane</keyword>
<comment type="caution">
    <text evidence="2">The sequence shown here is derived from an EMBL/GenBank/DDBJ whole genome shotgun (WGS) entry which is preliminary data.</text>
</comment>
<sequence length="185" mass="20494">MIQHLVKYFSIHGRLVLPGIGSLVAETKPAELEFVEKTLHAPQYNIIFVHDSPNDEKINTFLSYEMKVTAADAAAGFREFMHHLSAKLQAGTVYPIPGLGILSGNGLGYHFRQSETLHTIYTAVTAGKIIRQNAPHSVRVGEDHRTSSEMQELLQAETTASRWWIGAVILGVIGVSAVLYYYLTK</sequence>
<dbReference type="AlphaFoldDB" id="A0A931E186"/>
<accession>A0A931E186</accession>
<protein>
    <recommendedName>
        <fullName evidence="4">CCDC81-like prokaryotic HU domain-containing protein</fullName>
    </recommendedName>
</protein>
<dbReference type="Proteomes" id="UP000628448">
    <property type="component" value="Unassembled WGS sequence"/>
</dbReference>
<evidence type="ECO:0000313" key="3">
    <source>
        <dbReference type="Proteomes" id="UP000628448"/>
    </source>
</evidence>
<evidence type="ECO:0008006" key="4">
    <source>
        <dbReference type="Google" id="ProtNLM"/>
    </source>
</evidence>
<dbReference type="EMBL" id="JADWYR010000001">
    <property type="protein sequence ID" value="MBG9376762.1"/>
    <property type="molecule type" value="Genomic_DNA"/>
</dbReference>
<feature type="transmembrane region" description="Helical" evidence="1">
    <location>
        <begin position="163"/>
        <end position="183"/>
    </location>
</feature>
<dbReference type="RefSeq" id="WP_196990758.1">
    <property type="nucleotide sequence ID" value="NZ_JADWYR010000001.1"/>
</dbReference>
<keyword evidence="1" id="KW-1133">Transmembrane helix</keyword>
<reference evidence="2" key="1">
    <citation type="submission" date="2020-11" db="EMBL/GenBank/DDBJ databases">
        <title>Bacterial whole genome sequence for Panacibacter sp. DH6.</title>
        <authorList>
            <person name="Le V."/>
            <person name="Ko S."/>
            <person name="Ahn C.-Y."/>
            <person name="Oh H.-M."/>
        </authorList>
    </citation>
    <scope>NUCLEOTIDE SEQUENCE</scope>
    <source>
        <strain evidence="2">DH6</strain>
    </source>
</reference>
<evidence type="ECO:0000256" key="1">
    <source>
        <dbReference type="SAM" id="Phobius"/>
    </source>
</evidence>
<evidence type="ECO:0000313" key="2">
    <source>
        <dbReference type="EMBL" id="MBG9376762.1"/>
    </source>
</evidence>
<proteinExistence type="predicted"/>
<organism evidence="2 3">
    <name type="scientific">Panacibacter microcysteis</name>
    <dbReference type="NCBI Taxonomy" id="2793269"/>
    <lineage>
        <taxon>Bacteria</taxon>
        <taxon>Pseudomonadati</taxon>
        <taxon>Bacteroidota</taxon>
        <taxon>Chitinophagia</taxon>
        <taxon>Chitinophagales</taxon>
        <taxon>Chitinophagaceae</taxon>
        <taxon>Panacibacter</taxon>
    </lineage>
</organism>